<name>A0ABR9X200_9RHOB</name>
<organism evidence="2 3">
    <name type="scientific">Salipiger mangrovisoli</name>
    <dbReference type="NCBI Taxonomy" id="2865933"/>
    <lineage>
        <taxon>Bacteria</taxon>
        <taxon>Pseudomonadati</taxon>
        <taxon>Pseudomonadota</taxon>
        <taxon>Alphaproteobacteria</taxon>
        <taxon>Rhodobacterales</taxon>
        <taxon>Roseobacteraceae</taxon>
        <taxon>Salipiger</taxon>
    </lineage>
</organism>
<protein>
    <submittedName>
        <fullName evidence="2">Uncharacterized protein</fullName>
    </submittedName>
</protein>
<gene>
    <name evidence="2" type="ORF">IQ782_11825</name>
</gene>
<keyword evidence="3" id="KW-1185">Reference proteome</keyword>
<accession>A0ABR9X200</accession>
<feature type="region of interest" description="Disordered" evidence="1">
    <location>
        <begin position="1"/>
        <end position="32"/>
    </location>
</feature>
<dbReference type="EMBL" id="JADFFK010000008">
    <property type="protein sequence ID" value="MBE9637533.1"/>
    <property type="molecule type" value="Genomic_DNA"/>
</dbReference>
<evidence type="ECO:0000256" key="1">
    <source>
        <dbReference type="SAM" id="MobiDB-lite"/>
    </source>
</evidence>
<evidence type="ECO:0000313" key="3">
    <source>
        <dbReference type="Proteomes" id="UP000607796"/>
    </source>
</evidence>
<comment type="caution">
    <text evidence="2">The sequence shown here is derived from an EMBL/GenBank/DDBJ whole genome shotgun (WGS) entry which is preliminary data.</text>
</comment>
<dbReference type="Proteomes" id="UP000607796">
    <property type="component" value="Unassembled WGS sequence"/>
</dbReference>
<dbReference type="RefSeq" id="WP_194134847.1">
    <property type="nucleotide sequence ID" value="NZ_JADFFK010000008.1"/>
</dbReference>
<proteinExistence type="predicted"/>
<sequence length="58" mass="5945">MIAAEAKSQSQVRARHAAARAAGGTGEGPHFLVGDLRNAQGNKIAFLSANPPQPGRHG</sequence>
<evidence type="ECO:0000313" key="2">
    <source>
        <dbReference type="EMBL" id="MBE9637533.1"/>
    </source>
</evidence>
<reference evidence="2 3" key="1">
    <citation type="journal article" date="2021" name="Int. J. Syst. Evol. Microbiol.">
        <title>Salipiger mangrovisoli sp. nov., isolated from mangrove soil and the proposal for the reclassification of Paraphaeobacter pallidus as Salipiger pallidus comb. nov.</title>
        <authorList>
            <person name="Du J."/>
            <person name="Liu Y."/>
            <person name="Pei T."/>
            <person name="Deng M.R."/>
            <person name="Zhu H."/>
        </authorList>
    </citation>
    <scope>NUCLEOTIDE SEQUENCE [LARGE SCALE GENOMIC DNA]</scope>
    <source>
        <strain evidence="2 3">6D45A</strain>
    </source>
</reference>